<evidence type="ECO:0008006" key="4">
    <source>
        <dbReference type="Google" id="ProtNLM"/>
    </source>
</evidence>
<keyword evidence="1" id="KW-0472">Membrane</keyword>
<gene>
    <name evidence="2" type="ORF">Nkreftii_003859</name>
</gene>
<organism evidence="2 3">
    <name type="scientific">Candidatus Nitrospira kreftii</name>
    <dbReference type="NCBI Taxonomy" id="2652173"/>
    <lineage>
        <taxon>Bacteria</taxon>
        <taxon>Pseudomonadati</taxon>
        <taxon>Nitrospirota</taxon>
        <taxon>Nitrospiria</taxon>
        <taxon>Nitrospirales</taxon>
        <taxon>Nitrospiraceae</taxon>
        <taxon>Nitrospira</taxon>
    </lineage>
</organism>
<keyword evidence="1" id="KW-1133">Transmembrane helix</keyword>
<keyword evidence="1" id="KW-0812">Transmembrane</keyword>
<dbReference type="Proteomes" id="UP000593737">
    <property type="component" value="Chromosome"/>
</dbReference>
<dbReference type="EMBL" id="CP047423">
    <property type="protein sequence ID" value="QPD06085.1"/>
    <property type="molecule type" value="Genomic_DNA"/>
</dbReference>
<dbReference type="KEGG" id="nkf:Nkreftii_003859"/>
<protein>
    <recommendedName>
        <fullName evidence="4">Type IV pilus assembly protein PilW</fullName>
    </recommendedName>
</protein>
<reference evidence="2 3" key="1">
    <citation type="journal article" date="2020" name="ISME J.">
        <title>Enrichment and physiological characterization of a novel comammox Nitrospira indicates ammonium inhibition of complete nitrification.</title>
        <authorList>
            <person name="Sakoula D."/>
            <person name="Koch H."/>
            <person name="Frank J."/>
            <person name="Jetten M.S.M."/>
            <person name="van Kessel M.A.H.J."/>
            <person name="Lucker S."/>
        </authorList>
    </citation>
    <scope>NUCLEOTIDE SEQUENCE [LARGE SCALE GENOMIC DNA]</scope>
    <source>
        <strain evidence="2">Comreactor17</strain>
    </source>
</reference>
<evidence type="ECO:0000313" key="3">
    <source>
        <dbReference type="Proteomes" id="UP000593737"/>
    </source>
</evidence>
<evidence type="ECO:0000313" key="2">
    <source>
        <dbReference type="EMBL" id="QPD06085.1"/>
    </source>
</evidence>
<sequence length="249" mass="27447">MNDERFTTSRQRWVGILAESDGLCLSELMISVAIGAAVLATALSTLNIVQTHAGKQHRMLNHQQDLRLGLEVFEQEVRLTTADTIVTAAPNEFQFHANLGDHRTITTSDVLPGSTVLPVQDGSEWGEGKMISVCGRHMCESHRLARPGQRDQLTLGEPVVISFTKGASVQVNNRVKYYVKGNEDGTSNLMRMIDGGASVLIGELGDLQFSYWNDMGQEATQASHVKRVVLVIHSSQPLHRMVREVSIRS</sequence>
<evidence type="ECO:0000256" key="1">
    <source>
        <dbReference type="SAM" id="Phobius"/>
    </source>
</evidence>
<feature type="transmembrane region" description="Helical" evidence="1">
    <location>
        <begin position="28"/>
        <end position="49"/>
    </location>
</feature>
<accession>A0A7S8FHS9</accession>
<dbReference type="AlphaFoldDB" id="A0A7S8FHS9"/>
<name>A0A7S8FHS9_9BACT</name>
<proteinExistence type="predicted"/>